<dbReference type="Pfam" id="PF04480">
    <property type="entry name" value="DUF559"/>
    <property type="match status" value="1"/>
</dbReference>
<gene>
    <name evidence="2" type="ORF">BOX37_02160</name>
</gene>
<reference evidence="2" key="1">
    <citation type="submission" date="2016-11" db="EMBL/GenBank/DDBJ databases">
        <authorList>
            <person name="Jaros S."/>
            <person name="Januszkiewicz K."/>
            <person name="Wedrychowicz H."/>
        </authorList>
    </citation>
    <scope>NUCLEOTIDE SEQUENCE [LARGE SCALE GENOMIC DNA]</scope>
    <source>
        <strain evidence="2">Y48</strain>
    </source>
</reference>
<evidence type="ECO:0000313" key="2">
    <source>
        <dbReference type="EMBL" id="APE32969.1"/>
    </source>
</evidence>
<evidence type="ECO:0000313" key="3">
    <source>
        <dbReference type="Proteomes" id="UP000183810"/>
    </source>
</evidence>
<organism evidence="2 3">
    <name type="scientific">Nocardia mangyaensis</name>
    <dbReference type="NCBI Taxonomy" id="2213200"/>
    <lineage>
        <taxon>Bacteria</taxon>
        <taxon>Bacillati</taxon>
        <taxon>Actinomycetota</taxon>
        <taxon>Actinomycetes</taxon>
        <taxon>Mycobacteriales</taxon>
        <taxon>Nocardiaceae</taxon>
        <taxon>Nocardia</taxon>
    </lineage>
</organism>
<name>A0A1J0VLR1_9NOCA</name>
<dbReference type="InterPro" id="IPR007569">
    <property type="entry name" value="DUF559"/>
</dbReference>
<dbReference type="RefSeq" id="WP_071926001.1">
    <property type="nucleotide sequence ID" value="NZ_CP018082.1"/>
</dbReference>
<dbReference type="Proteomes" id="UP000183810">
    <property type="component" value="Chromosome"/>
</dbReference>
<dbReference type="AlphaFoldDB" id="A0A1J0VLR1"/>
<sequence length="291" mass="32052">MGVFDEPFIGSWAVAAGSVTRYRLRLDFDRVAPDVYTRKGVELDAIGRAKAAVQWTKGEGVLVGRAAAALHGDRWADRDQPVEIALPRHRHAPPGITVVQVPLARHERCEVDGYPVTTPIRTAFDLARKLPRERAVPALDALCRVTGLAPSAVLDFADGYPRARGCAAVRAVLEQVDSGAESPQESLTRLLLVDHGLPTPTTQIVVRDIAGEFLARLDMGWKKWRVGVEYDGAQHWTDPVQRAKDIDRLAVLAEHGWQIVRVGADLLRNRPHIIIDRVSTALNTRGARLDD</sequence>
<protein>
    <recommendedName>
        <fullName evidence="1">DUF559 domain-containing protein</fullName>
    </recommendedName>
</protein>
<keyword evidence="3" id="KW-1185">Reference proteome</keyword>
<dbReference type="InterPro" id="IPR011335">
    <property type="entry name" value="Restrct_endonuc-II-like"/>
</dbReference>
<dbReference type="SUPFAM" id="SSF52980">
    <property type="entry name" value="Restriction endonuclease-like"/>
    <property type="match status" value="1"/>
</dbReference>
<evidence type="ECO:0000259" key="1">
    <source>
        <dbReference type="Pfam" id="PF04480"/>
    </source>
</evidence>
<dbReference type="Gene3D" id="3.40.960.10">
    <property type="entry name" value="VSR Endonuclease"/>
    <property type="match status" value="1"/>
</dbReference>
<dbReference type="OrthoDB" id="3173471at2"/>
<dbReference type="KEGG" id="nsl:BOX37_02160"/>
<feature type="domain" description="DUF559" evidence="1">
    <location>
        <begin position="221"/>
        <end position="282"/>
    </location>
</feature>
<dbReference type="EMBL" id="CP018082">
    <property type="protein sequence ID" value="APE32969.1"/>
    <property type="molecule type" value="Genomic_DNA"/>
</dbReference>
<accession>A0A1J0VLR1</accession>
<proteinExistence type="predicted"/>